<sequence length="235" mass="25327">MKKIGIIGAMEVEVDFLRKLMGDGIKKTEAGGITFNEGKIHGLDVVLVRSGIGKVNAALCAQRLALQFGCTNVINTGIAGAMAHGLGVMDFVVSTDAVYHDMNATGFGYKLGQVPQMPVFSFEADKAMIETAKKAFESSELSKGHKLIAGRIATGDQFISEKEVKSRIAKEFDPACVEMEGAAIAHACYLNKVPFVILRCMSDEADELSNNGYQFNEPVAAEMSARVVEKMIQLI</sequence>
<evidence type="ECO:0000259" key="6">
    <source>
        <dbReference type="Pfam" id="PF01048"/>
    </source>
</evidence>
<dbReference type="UniPathway" id="UPA00904">
    <property type="reaction ID" value="UER00871"/>
</dbReference>
<evidence type="ECO:0000256" key="1">
    <source>
        <dbReference type="ARBA" id="ARBA00004945"/>
    </source>
</evidence>
<dbReference type="Gene3D" id="3.40.50.1580">
    <property type="entry name" value="Nucleoside phosphorylase domain"/>
    <property type="match status" value="1"/>
</dbReference>
<keyword evidence="7" id="KW-0326">Glycosidase</keyword>
<protein>
    <recommendedName>
        <fullName evidence="2">adenosylhomocysteine nucleosidase</fullName>
        <ecNumber evidence="2">3.2.2.9</ecNumber>
    </recommendedName>
</protein>
<evidence type="ECO:0000256" key="5">
    <source>
        <dbReference type="ARBA" id="ARBA00023167"/>
    </source>
</evidence>
<dbReference type="PANTHER" id="PTHR46832:SF1">
    <property type="entry name" value="5'-METHYLTHIOADENOSINE_S-ADENOSYLHOMOCYSTEINE NUCLEOSIDASE"/>
    <property type="match status" value="1"/>
</dbReference>
<dbReference type="NCBIfam" id="TIGR01704">
    <property type="entry name" value="MTA_SAH-Nsdase"/>
    <property type="match status" value="1"/>
</dbReference>
<dbReference type="SUPFAM" id="SSF53167">
    <property type="entry name" value="Purine and uridine phosphorylases"/>
    <property type="match status" value="1"/>
</dbReference>
<dbReference type="EC" id="3.2.2.9" evidence="2"/>
<dbReference type="NCBIfam" id="NF004079">
    <property type="entry name" value="PRK05584.1"/>
    <property type="match status" value="1"/>
</dbReference>
<comment type="pathway">
    <text evidence="1">Amino-acid biosynthesis; L-methionine biosynthesis via salvage pathway; S-methyl-5-thio-alpha-D-ribose 1-phosphate from S-methyl-5'-thioadenosine (hydrolase route): step 1/2.</text>
</comment>
<dbReference type="PANTHER" id="PTHR46832">
    <property type="entry name" value="5'-METHYLTHIOADENOSINE/S-ADENOSYLHOMOCYSTEINE NUCLEOSIDASE"/>
    <property type="match status" value="1"/>
</dbReference>
<dbReference type="InterPro" id="IPR010049">
    <property type="entry name" value="MTA_SAH_Nsdase"/>
</dbReference>
<dbReference type="GO" id="GO:0008930">
    <property type="term" value="F:methylthioadenosine nucleosidase activity"/>
    <property type="evidence" value="ECO:0007669"/>
    <property type="project" value="InterPro"/>
</dbReference>
<comment type="caution">
    <text evidence="7">The sequence shown here is derived from an EMBL/GenBank/DDBJ whole genome shotgun (WGS) entry which is preliminary data.</text>
</comment>
<dbReference type="GO" id="GO:0019284">
    <property type="term" value="P:L-methionine salvage from S-adenosylmethionine"/>
    <property type="evidence" value="ECO:0007669"/>
    <property type="project" value="TreeGrafter"/>
</dbReference>
<dbReference type="AlphaFoldDB" id="A0A7W8LKX5"/>
<evidence type="ECO:0000256" key="2">
    <source>
        <dbReference type="ARBA" id="ARBA00011974"/>
    </source>
</evidence>
<keyword evidence="8" id="KW-1185">Reference proteome</keyword>
<evidence type="ECO:0000256" key="4">
    <source>
        <dbReference type="ARBA" id="ARBA00022801"/>
    </source>
</evidence>
<evidence type="ECO:0000256" key="3">
    <source>
        <dbReference type="ARBA" id="ARBA00022605"/>
    </source>
</evidence>
<organism evidence="7 8">
    <name type="scientific">Treponema ruminis</name>
    <dbReference type="NCBI Taxonomy" id="744515"/>
    <lineage>
        <taxon>Bacteria</taxon>
        <taxon>Pseudomonadati</taxon>
        <taxon>Spirochaetota</taxon>
        <taxon>Spirochaetia</taxon>
        <taxon>Spirochaetales</taxon>
        <taxon>Treponemataceae</taxon>
        <taxon>Treponema</taxon>
    </lineage>
</organism>
<dbReference type="GO" id="GO:0005829">
    <property type="term" value="C:cytosol"/>
    <property type="evidence" value="ECO:0007669"/>
    <property type="project" value="TreeGrafter"/>
</dbReference>
<dbReference type="GO" id="GO:0008782">
    <property type="term" value="F:adenosylhomocysteine nucleosidase activity"/>
    <property type="evidence" value="ECO:0007669"/>
    <property type="project" value="UniProtKB-EC"/>
</dbReference>
<dbReference type="GO" id="GO:0019509">
    <property type="term" value="P:L-methionine salvage from methylthioadenosine"/>
    <property type="evidence" value="ECO:0007669"/>
    <property type="project" value="UniProtKB-UniPathway"/>
</dbReference>
<dbReference type="Proteomes" id="UP000518887">
    <property type="component" value="Unassembled WGS sequence"/>
</dbReference>
<keyword evidence="4 7" id="KW-0378">Hydrolase</keyword>
<dbReference type="InterPro" id="IPR000845">
    <property type="entry name" value="Nucleoside_phosphorylase_d"/>
</dbReference>
<keyword evidence="3" id="KW-0028">Amino-acid biosynthesis</keyword>
<feature type="domain" description="Nucleoside phosphorylase" evidence="6">
    <location>
        <begin position="3"/>
        <end position="232"/>
    </location>
</feature>
<dbReference type="GO" id="GO:0009164">
    <property type="term" value="P:nucleoside catabolic process"/>
    <property type="evidence" value="ECO:0007669"/>
    <property type="project" value="InterPro"/>
</dbReference>
<reference evidence="7 8" key="1">
    <citation type="submission" date="2020-08" db="EMBL/GenBank/DDBJ databases">
        <title>Genomic Encyclopedia of Type Strains, Phase IV (KMG-IV): sequencing the most valuable type-strain genomes for metagenomic binning, comparative biology and taxonomic classification.</title>
        <authorList>
            <person name="Goeker M."/>
        </authorList>
    </citation>
    <scope>NUCLEOTIDE SEQUENCE [LARGE SCALE GENOMIC DNA]</scope>
    <source>
        <strain evidence="7 8">DSM 103462</strain>
    </source>
</reference>
<dbReference type="InterPro" id="IPR035994">
    <property type="entry name" value="Nucleoside_phosphorylase_sf"/>
</dbReference>
<keyword evidence="5" id="KW-0486">Methionine biosynthesis</keyword>
<dbReference type="CDD" id="cd09008">
    <property type="entry name" value="MTAN"/>
    <property type="match status" value="1"/>
</dbReference>
<dbReference type="EMBL" id="JACHFQ010000001">
    <property type="protein sequence ID" value="MBB5224897.1"/>
    <property type="molecule type" value="Genomic_DNA"/>
</dbReference>
<accession>A0A7W8LKX5</accession>
<proteinExistence type="predicted"/>
<gene>
    <name evidence="7" type="ORF">HNP76_000237</name>
</gene>
<dbReference type="Pfam" id="PF01048">
    <property type="entry name" value="PNP_UDP_1"/>
    <property type="match status" value="1"/>
</dbReference>
<name>A0A7W8LKX5_9SPIR</name>
<evidence type="ECO:0000313" key="7">
    <source>
        <dbReference type="EMBL" id="MBB5224897.1"/>
    </source>
</evidence>
<evidence type="ECO:0000313" key="8">
    <source>
        <dbReference type="Proteomes" id="UP000518887"/>
    </source>
</evidence>
<dbReference type="RefSeq" id="WP_184656630.1">
    <property type="nucleotide sequence ID" value="NZ_JACHFQ010000001.1"/>
</dbReference>